<reference evidence="2" key="1">
    <citation type="submission" date="2022-08" db="EMBL/GenBank/DDBJ databases">
        <authorList>
            <person name="Gutierrez-Valencia J."/>
        </authorList>
    </citation>
    <scope>NUCLEOTIDE SEQUENCE</scope>
</reference>
<organism evidence="2 3">
    <name type="scientific">Linum tenue</name>
    <dbReference type="NCBI Taxonomy" id="586396"/>
    <lineage>
        <taxon>Eukaryota</taxon>
        <taxon>Viridiplantae</taxon>
        <taxon>Streptophyta</taxon>
        <taxon>Embryophyta</taxon>
        <taxon>Tracheophyta</taxon>
        <taxon>Spermatophyta</taxon>
        <taxon>Magnoliopsida</taxon>
        <taxon>eudicotyledons</taxon>
        <taxon>Gunneridae</taxon>
        <taxon>Pentapetalae</taxon>
        <taxon>rosids</taxon>
        <taxon>fabids</taxon>
        <taxon>Malpighiales</taxon>
        <taxon>Linaceae</taxon>
        <taxon>Linum</taxon>
    </lineage>
</organism>
<evidence type="ECO:0008006" key="4">
    <source>
        <dbReference type="Google" id="ProtNLM"/>
    </source>
</evidence>
<proteinExistence type="predicted"/>
<dbReference type="EMBL" id="CAMGYJ010000007">
    <property type="protein sequence ID" value="CAI0452357.1"/>
    <property type="molecule type" value="Genomic_DNA"/>
</dbReference>
<keyword evidence="3" id="KW-1185">Reference proteome</keyword>
<feature type="signal peptide" evidence="1">
    <location>
        <begin position="1"/>
        <end position="17"/>
    </location>
</feature>
<accession>A0AAV0N1Q9</accession>
<keyword evidence="1" id="KW-0732">Signal</keyword>
<feature type="chain" id="PRO_5043706959" description="Secreted protein" evidence="1">
    <location>
        <begin position="18"/>
        <end position="73"/>
    </location>
</feature>
<evidence type="ECO:0000313" key="2">
    <source>
        <dbReference type="EMBL" id="CAI0452357.1"/>
    </source>
</evidence>
<evidence type="ECO:0000256" key="1">
    <source>
        <dbReference type="SAM" id="SignalP"/>
    </source>
</evidence>
<sequence>MAMAVFGLLAVVSLSLSLSIFLPLVAVANFAVNCDAGSDLRLVAATVSALVEDLKVKIPQTRAATACLLPATP</sequence>
<name>A0AAV0N1Q9_9ROSI</name>
<gene>
    <name evidence="2" type="ORF">LITE_LOCUS31194</name>
</gene>
<evidence type="ECO:0000313" key="3">
    <source>
        <dbReference type="Proteomes" id="UP001154282"/>
    </source>
</evidence>
<dbReference type="AlphaFoldDB" id="A0AAV0N1Q9"/>
<dbReference type="Proteomes" id="UP001154282">
    <property type="component" value="Unassembled WGS sequence"/>
</dbReference>
<comment type="caution">
    <text evidence="2">The sequence shown here is derived from an EMBL/GenBank/DDBJ whole genome shotgun (WGS) entry which is preliminary data.</text>
</comment>
<protein>
    <recommendedName>
        <fullName evidence="4">Secreted protein</fullName>
    </recommendedName>
</protein>